<keyword evidence="2" id="KW-1185">Reference proteome</keyword>
<dbReference type="Proteomes" id="UP000282196">
    <property type="component" value="Unassembled WGS sequence"/>
</dbReference>
<evidence type="ECO:0000313" key="1">
    <source>
        <dbReference type="EMBL" id="GBR77692.1"/>
    </source>
</evidence>
<name>A0A388TL01_9BACT</name>
<sequence length="95" mass="10667">MKNNFWMVIFLLSICLARDPFLPPESGSMSARNTSGMQMVNHYRTVSLNYLAAEDAAKMIEKLYPDAMVCAEKNNNILLLGADLQTEKILAALRE</sequence>
<organism evidence="1 2">
    <name type="scientific">Candidatus Termititenax dinenymphae</name>
    <dbReference type="NCBI Taxonomy" id="2218523"/>
    <lineage>
        <taxon>Bacteria</taxon>
        <taxon>Bacillati</taxon>
        <taxon>Candidatus Margulisiibacteriota</taxon>
        <taxon>Candidatus Termititenacia</taxon>
        <taxon>Candidatus Termititenacales</taxon>
        <taxon>Candidatus Termititenacaceae</taxon>
        <taxon>Candidatus Termititenax</taxon>
    </lineage>
</organism>
<reference evidence="1 2" key="1">
    <citation type="journal article" date="2019" name="ISME J.">
        <title>Genome analyses of uncultured TG2/ZB3 bacteria in 'Margulisbacteria' specifically attached to ectosymbiotic spirochetes of protists in the termite gut.</title>
        <authorList>
            <person name="Utami Y.D."/>
            <person name="Kuwahara H."/>
            <person name="Igai K."/>
            <person name="Murakami T."/>
            <person name="Sugaya K."/>
            <person name="Morikawa T."/>
            <person name="Nagura Y."/>
            <person name="Yuki M."/>
            <person name="Deevong P."/>
            <person name="Inoue T."/>
            <person name="Kihara K."/>
            <person name="Lo N."/>
            <person name="Yamada A."/>
            <person name="Ohkuma M."/>
            <person name="Hongoh Y."/>
        </authorList>
    </citation>
    <scope>NUCLEOTIDE SEQUENCE [LARGE SCALE GENOMIC DNA]</scope>
    <source>
        <strain evidence="1">RsDinE6-01</strain>
    </source>
</reference>
<dbReference type="EMBL" id="BGZP01000029">
    <property type="protein sequence ID" value="GBR77692.1"/>
    <property type="molecule type" value="Genomic_DNA"/>
</dbReference>
<comment type="caution">
    <text evidence="1">The sequence shown here is derived from an EMBL/GenBank/DDBJ whole genome shotgun (WGS) entry which is preliminary data.</text>
</comment>
<dbReference type="AlphaFoldDB" id="A0A388TL01"/>
<accession>A0A388TL01</accession>
<protein>
    <submittedName>
        <fullName evidence="1">Uncharacterized protein</fullName>
    </submittedName>
</protein>
<feature type="non-terminal residue" evidence="1">
    <location>
        <position position="95"/>
    </location>
</feature>
<proteinExistence type="predicted"/>
<gene>
    <name evidence="1" type="ORF">RDn1_351</name>
</gene>
<evidence type="ECO:0000313" key="2">
    <source>
        <dbReference type="Proteomes" id="UP000282196"/>
    </source>
</evidence>